<dbReference type="AlphaFoldDB" id="A0A816MVU5"/>
<feature type="transmembrane region" description="Helical" evidence="1">
    <location>
        <begin position="313"/>
        <end position="335"/>
    </location>
</feature>
<feature type="chain" id="PRO_5035609961" description="C-type lectin domain-containing protein" evidence="2">
    <location>
        <begin position="30"/>
        <end position="367"/>
    </location>
</feature>
<evidence type="ECO:0000313" key="6">
    <source>
        <dbReference type="Proteomes" id="UP000663887"/>
    </source>
</evidence>
<keyword evidence="1" id="KW-1133">Transmembrane helix</keyword>
<dbReference type="Proteomes" id="UP000663887">
    <property type="component" value="Unassembled WGS sequence"/>
</dbReference>
<evidence type="ECO:0000256" key="2">
    <source>
        <dbReference type="SAM" id="SignalP"/>
    </source>
</evidence>
<comment type="caution">
    <text evidence="5">The sequence shown here is derived from an EMBL/GenBank/DDBJ whole genome shotgun (WGS) entry which is preliminary data.</text>
</comment>
<dbReference type="InterPro" id="IPR001304">
    <property type="entry name" value="C-type_lectin-like"/>
</dbReference>
<reference evidence="5" key="1">
    <citation type="submission" date="2021-02" db="EMBL/GenBank/DDBJ databases">
        <authorList>
            <person name="Nowell W R."/>
        </authorList>
    </citation>
    <scope>NUCLEOTIDE SEQUENCE</scope>
</reference>
<evidence type="ECO:0000259" key="3">
    <source>
        <dbReference type="PROSITE" id="PS50041"/>
    </source>
</evidence>
<evidence type="ECO:0000256" key="1">
    <source>
        <dbReference type="SAM" id="Phobius"/>
    </source>
</evidence>
<dbReference type="InterPro" id="IPR016186">
    <property type="entry name" value="C-type_lectin-like/link_sf"/>
</dbReference>
<keyword evidence="2" id="KW-0732">Signal</keyword>
<evidence type="ECO:0000313" key="4">
    <source>
        <dbReference type="EMBL" id="CAF1963986.1"/>
    </source>
</evidence>
<feature type="domain" description="C-type lectin" evidence="3">
    <location>
        <begin position="98"/>
        <end position="258"/>
    </location>
</feature>
<dbReference type="Proteomes" id="UP000663856">
    <property type="component" value="Unassembled WGS sequence"/>
</dbReference>
<accession>A0A816MVU5</accession>
<gene>
    <name evidence="4" type="ORF">WKI299_LOCUS2984</name>
    <name evidence="5" type="ORF">XDN619_LOCUS3731</name>
</gene>
<dbReference type="InterPro" id="IPR016187">
    <property type="entry name" value="CTDL_fold"/>
</dbReference>
<organism evidence="5 6">
    <name type="scientific">Rotaria magnacalcarata</name>
    <dbReference type="NCBI Taxonomy" id="392030"/>
    <lineage>
        <taxon>Eukaryota</taxon>
        <taxon>Metazoa</taxon>
        <taxon>Spiralia</taxon>
        <taxon>Gnathifera</taxon>
        <taxon>Rotifera</taxon>
        <taxon>Eurotatoria</taxon>
        <taxon>Bdelloidea</taxon>
        <taxon>Philodinida</taxon>
        <taxon>Philodinidae</taxon>
        <taxon>Rotaria</taxon>
    </lineage>
</organism>
<dbReference type="CDD" id="cd00037">
    <property type="entry name" value="CLECT"/>
    <property type="match status" value="1"/>
</dbReference>
<evidence type="ECO:0000313" key="5">
    <source>
        <dbReference type="EMBL" id="CAF2010177.1"/>
    </source>
</evidence>
<sequence>MSSMLLSVSMIVHLSLVFISFVAFSNSQANTIHKACSTGGSTCGAGQACINDICQCDPTHRRFWTGEQHQCRVCPPGYIRARKWRIYFLVVDALCSFSATRCYKYFKEYKNQSEARAVCRKDQADLFTWRDNTDENELLKASAAEWNYNYENVQNQFYSWSGGMVYHGQGGRAEYEITWFDPKGPTIPHPDTGDQLTDRYCNAMTKTNYHGDPEPTRQTRNGERENCVTIVFLPQPKSRGLICMADDFCSSRMGFICELTEATLSGVYQTPPTPDRVLDDILIETSSENEIIDEHSEQTEILSPIEEKQESNLLIYVIVGIVLLIIIGVVTFVVLRYRKKHNPAMNVSPTNSITTSIMSSGDLHENA</sequence>
<dbReference type="EMBL" id="CAJNRF010000495">
    <property type="protein sequence ID" value="CAF1963986.1"/>
    <property type="molecule type" value="Genomic_DNA"/>
</dbReference>
<dbReference type="PROSITE" id="PS50041">
    <property type="entry name" value="C_TYPE_LECTIN_2"/>
    <property type="match status" value="1"/>
</dbReference>
<proteinExistence type="predicted"/>
<name>A0A816MVU5_9BILA</name>
<dbReference type="Gene3D" id="3.10.100.10">
    <property type="entry name" value="Mannose-Binding Protein A, subunit A"/>
    <property type="match status" value="1"/>
</dbReference>
<keyword evidence="1" id="KW-0472">Membrane</keyword>
<dbReference type="EMBL" id="CAJNRG010000579">
    <property type="protein sequence ID" value="CAF2010177.1"/>
    <property type="molecule type" value="Genomic_DNA"/>
</dbReference>
<protein>
    <recommendedName>
        <fullName evidence="3">C-type lectin domain-containing protein</fullName>
    </recommendedName>
</protein>
<keyword evidence="1" id="KW-0812">Transmembrane</keyword>
<feature type="signal peptide" evidence="2">
    <location>
        <begin position="1"/>
        <end position="29"/>
    </location>
</feature>
<dbReference type="SUPFAM" id="SSF56436">
    <property type="entry name" value="C-type lectin-like"/>
    <property type="match status" value="1"/>
</dbReference>